<feature type="transmembrane region" description="Helical" evidence="7">
    <location>
        <begin position="89"/>
        <end position="109"/>
    </location>
</feature>
<sequence length="248" mass="28215">MDWSYHHSPRPLLKRILFPNSLPLVFQLGWWGAPEQMTSNGTAASSATSTNSLNKNRLLLLLRMIVELLNALLRIYAEIKFGENYRTNYFLMILFILGKEMIFVVVQLLDLFLKLLLTVMIMNLLCVGLGFLRRPLAIVAALSTALTIAFLNDSFAGTFSEKVTRTVRQFSPHLAAKMRPPQSRPVLRGRPSSKSEFLSLVCFLRPLDLIMGTYRWPSWLGRDTKLVMKIHLTVYLMPELPTDTAVAE</sequence>
<keyword evidence="4 7" id="KW-0812">Transmembrane</keyword>
<proteinExistence type="inferred from homology"/>
<reference evidence="8" key="2">
    <citation type="submission" date="2022-01" db="EMBL/GenBank/DDBJ databases">
        <authorList>
            <person name="Yamashiro T."/>
            <person name="Shiraishi A."/>
            <person name="Satake H."/>
            <person name="Nakayama K."/>
        </authorList>
    </citation>
    <scope>NUCLEOTIDE SEQUENCE</scope>
</reference>
<evidence type="ECO:0000256" key="5">
    <source>
        <dbReference type="ARBA" id="ARBA00022989"/>
    </source>
</evidence>
<feature type="transmembrane region" description="Helical" evidence="7">
    <location>
        <begin position="58"/>
        <end position="77"/>
    </location>
</feature>
<evidence type="ECO:0000256" key="3">
    <source>
        <dbReference type="ARBA" id="ARBA00006483"/>
    </source>
</evidence>
<protein>
    <submittedName>
        <fullName evidence="8">Uncharacterized protein</fullName>
    </submittedName>
</protein>
<keyword evidence="5 7" id="KW-1133">Transmembrane helix</keyword>
<organism evidence="8 9">
    <name type="scientific">Tanacetum coccineum</name>
    <dbReference type="NCBI Taxonomy" id="301880"/>
    <lineage>
        <taxon>Eukaryota</taxon>
        <taxon>Viridiplantae</taxon>
        <taxon>Streptophyta</taxon>
        <taxon>Embryophyta</taxon>
        <taxon>Tracheophyta</taxon>
        <taxon>Spermatophyta</taxon>
        <taxon>Magnoliopsida</taxon>
        <taxon>eudicotyledons</taxon>
        <taxon>Gunneridae</taxon>
        <taxon>Pentapetalae</taxon>
        <taxon>asterids</taxon>
        <taxon>campanulids</taxon>
        <taxon>Asterales</taxon>
        <taxon>Asteraceae</taxon>
        <taxon>Asteroideae</taxon>
        <taxon>Anthemideae</taxon>
        <taxon>Anthemidinae</taxon>
        <taxon>Tanacetum</taxon>
    </lineage>
</organism>
<comment type="function">
    <text evidence="1">May be involved in both secretory and endocytic intracellular trafficking in the endosomal/prevacuolar compartments.</text>
</comment>
<evidence type="ECO:0000313" key="9">
    <source>
        <dbReference type="Proteomes" id="UP001151760"/>
    </source>
</evidence>
<evidence type="ECO:0000313" key="8">
    <source>
        <dbReference type="EMBL" id="GJT94866.1"/>
    </source>
</evidence>
<comment type="caution">
    <text evidence="8">The sequence shown here is derived from an EMBL/GenBank/DDBJ whole genome shotgun (WGS) entry which is preliminary data.</text>
</comment>
<name>A0ABQ5I4B0_9ASTR</name>
<evidence type="ECO:0000256" key="4">
    <source>
        <dbReference type="ARBA" id="ARBA00022692"/>
    </source>
</evidence>
<comment type="subcellular location">
    <subcellularLocation>
        <location evidence="2">Membrane</location>
        <topology evidence="2">Multi-pass membrane protein</topology>
    </subcellularLocation>
</comment>
<evidence type="ECO:0000256" key="2">
    <source>
        <dbReference type="ARBA" id="ARBA00004141"/>
    </source>
</evidence>
<dbReference type="EMBL" id="BQNB010020336">
    <property type="protein sequence ID" value="GJT94866.1"/>
    <property type="molecule type" value="Genomic_DNA"/>
</dbReference>
<reference evidence="8" key="1">
    <citation type="journal article" date="2022" name="Int. J. Mol. Sci.">
        <title>Draft Genome of Tanacetum Coccineum: Genomic Comparison of Closely Related Tanacetum-Family Plants.</title>
        <authorList>
            <person name="Yamashiro T."/>
            <person name="Shiraishi A."/>
            <person name="Nakayama K."/>
            <person name="Satake H."/>
        </authorList>
    </citation>
    <scope>NUCLEOTIDE SEQUENCE</scope>
</reference>
<feature type="transmembrane region" description="Helical" evidence="7">
    <location>
        <begin position="115"/>
        <end position="132"/>
    </location>
</feature>
<evidence type="ECO:0000256" key="7">
    <source>
        <dbReference type="SAM" id="Phobius"/>
    </source>
</evidence>
<evidence type="ECO:0000256" key="1">
    <source>
        <dbReference type="ARBA" id="ARBA00002501"/>
    </source>
</evidence>
<keyword evidence="6 7" id="KW-0472">Membrane</keyword>
<keyword evidence="9" id="KW-1185">Reference proteome</keyword>
<accession>A0ABQ5I4B0</accession>
<gene>
    <name evidence="8" type="ORF">Tco_1090384</name>
</gene>
<comment type="similarity">
    <text evidence="3">Belongs to the PRA1 family.</text>
</comment>
<evidence type="ECO:0000256" key="6">
    <source>
        <dbReference type="ARBA" id="ARBA00023136"/>
    </source>
</evidence>
<dbReference type="Proteomes" id="UP001151760">
    <property type="component" value="Unassembled WGS sequence"/>
</dbReference>
<dbReference type="InterPro" id="IPR004895">
    <property type="entry name" value="Prenylated_rab_accept_PRA1"/>
</dbReference>
<dbReference type="PANTHER" id="PTHR12859">
    <property type="entry name" value="PRA1 PROTEIN"/>
    <property type="match status" value="1"/>
</dbReference>
<dbReference type="PANTHER" id="PTHR12859:SF0">
    <property type="entry name" value="PRA1 FAMILY PROTEIN"/>
    <property type="match status" value="1"/>
</dbReference>